<keyword evidence="1" id="KW-0812">Transmembrane</keyword>
<keyword evidence="1" id="KW-0472">Membrane</keyword>
<evidence type="ECO:0000313" key="2">
    <source>
        <dbReference type="EMBL" id="TCO92174.1"/>
    </source>
</evidence>
<sequence length="73" mass="8361">MISQYIVQGIFAAAGITSLLAAILNWEWFFTTRNTQFIVQNVGRWQARWFYGALGILLIAMSVFFFLNTPPVE</sequence>
<dbReference type="EMBL" id="SLXB01000010">
    <property type="protein sequence ID" value="TCO92174.1"/>
    <property type="molecule type" value="Genomic_DNA"/>
</dbReference>
<dbReference type="Proteomes" id="UP000295600">
    <property type="component" value="Unassembled WGS sequence"/>
</dbReference>
<name>A0A4R2LQK0_9BACE</name>
<dbReference type="Pfam" id="PF15562">
    <property type="entry name" value="Imm17"/>
    <property type="match status" value="1"/>
</dbReference>
<gene>
    <name evidence="2" type="ORF">EV202_11030</name>
</gene>
<protein>
    <submittedName>
        <fullName evidence="2">Immunity protein 17 of polymorphic toxin system</fullName>
    </submittedName>
</protein>
<feature type="transmembrane region" description="Helical" evidence="1">
    <location>
        <begin position="6"/>
        <end position="28"/>
    </location>
</feature>
<organism evidence="2 3">
    <name type="scientific">Prevotella heparinolytica</name>
    <dbReference type="NCBI Taxonomy" id="28113"/>
    <lineage>
        <taxon>Bacteria</taxon>
        <taxon>Pseudomonadati</taxon>
        <taxon>Bacteroidota</taxon>
        <taxon>Bacteroidia</taxon>
        <taxon>Bacteroidales</taxon>
        <taxon>Bacteroidaceae</taxon>
        <taxon>Bacteroides</taxon>
    </lineage>
</organism>
<accession>A0A4R2LQK0</accession>
<keyword evidence="1" id="KW-1133">Transmembrane helix</keyword>
<comment type="caution">
    <text evidence="2">The sequence shown here is derived from an EMBL/GenBank/DDBJ whole genome shotgun (WGS) entry which is preliminary data.</text>
</comment>
<proteinExistence type="predicted"/>
<reference evidence="2 3" key="1">
    <citation type="submission" date="2019-03" db="EMBL/GenBank/DDBJ databases">
        <title>Genomic Encyclopedia of Type Strains, Phase IV (KMG-IV): sequencing the most valuable type-strain genomes for metagenomic binning, comparative biology and taxonomic classification.</title>
        <authorList>
            <person name="Goeker M."/>
        </authorList>
    </citation>
    <scope>NUCLEOTIDE SEQUENCE [LARGE SCALE GENOMIC DNA]</scope>
    <source>
        <strain evidence="2 3">DSM 23917</strain>
    </source>
</reference>
<evidence type="ECO:0000256" key="1">
    <source>
        <dbReference type="SAM" id="Phobius"/>
    </source>
</evidence>
<feature type="transmembrane region" description="Helical" evidence="1">
    <location>
        <begin position="49"/>
        <end position="67"/>
    </location>
</feature>
<evidence type="ECO:0000313" key="3">
    <source>
        <dbReference type="Proteomes" id="UP000295600"/>
    </source>
</evidence>
<dbReference type="InterPro" id="IPR029087">
    <property type="entry name" value="Imm17"/>
</dbReference>
<dbReference type="AlphaFoldDB" id="A0A4R2LQK0"/>